<dbReference type="Proteomes" id="UP001217918">
    <property type="component" value="Unassembled WGS sequence"/>
</dbReference>
<dbReference type="PANTHER" id="PTHR23327">
    <property type="entry name" value="RING FINGER PROTEIN 127"/>
    <property type="match status" value="1"/>
</dbReference>
<dbReference type="SUPFAM" id="SSF88697">
    <property type="entry name" value="PUA domain-like"/>
    <property type="match status" value="1"/>
</dbReference>
<keyword evidence="7" id="KW-1185">Reference proteome</keyword>
<proteinExistence type="predicted"/>
<dbReference type="InterPro" id="IPR013083">
    <property type="entry name" value="Znf_RING/FYVE/PHD"/>
</dbReference>
<evidence type="ECO:0000256" key="1">
    <source>
        <dbReference type="ARBA" id="ARBA00022723"/>
    </source>
</evidence>
<dbReference type="InterPro" id="IPR015947">
    <property type="entry name" value="PUA-like_sf"/>
</dbReference>
<dbReference type="Gene3D" id="3.30.40.10">
    <property type="entry name" value="Zinc/RING finger domain, C3HC4 (zinc finger)"/>
    <property type="match status" value="1"/>
</dbReference>
<keyword evidence="3" id="KW-0862">Zinc</keyword>
<feature type="region of interest" description="Disordered" evidence="4">
    <location>
        <begin position="258"/>
        <end position="280"/>
    </location>
</feature>
<gene>
    <name evidence="6" type="ORF">P8C59_003865</name>
</gene>
<evidence type="ECO:0000256" key="4">
    <source>
        <dbReference type="SAM" id="MobiDB-lite"/>
    </source>
</evidence>
<accession>A0AAD9MDR9</accession>
<evidence type="ECO:0000256" key="3">
    <source>
        <dbReference type="ARBA" id="ARBA00022833"/>
    </source>
</evidence>
<protein>
    <recommendedName>
        <fullName evidence="5">RING-type domain-containing protein</fullName>
    </recommendedName>
</protein>
<dbReference type="InterPro" id="IPR018957">
    <property type="entry name" value="Znf_C3HC4_RING-type"/>
</dbReference>
<dbReference type="Pfam" id="PF00097">
    <property type="entry name" value="zf-C3HC4"/>
    <property type="match status" value="1"/>
</dbReference>
<name>A0AAD9MDR9_9PEZI</name>
<feature type="compositionally biased region" description="Polar residues" evidence="4">
    <location>
        <begin position="271"/>
        <end position="280"/>
    </location>
</feature>
<evidence type="ECO:0000313" key="7">
    <source>
        <dbReference type="Proteomes" id="UP001217918"/>
    </source>
</evidence>
<keyword evidence="2" id="KW-0863">Zinc-finger</keyword>
<dbReference type="Gene3D" id="1.20.58.1480">
    <property type="match status" value="1"/>
</dbReference>
<dbReference type="InterPro" id="IPR001841">
    <property type="entry name" value="Znf_RING"/>
</dbReference>
<dbReference type="GO" id="GO:0061630">
    <property type="term" value="F:ubiquitin protein ligase activity"/>
    <property type="evidence" value="ECO:0007669"/>
    <property type="project" value="TreeGrafter"/>
</dbReference>
<dbReference type="SMART" id="SM00184">
    <property type="entry name" value="RING"/>
    <property type="match status" value="1"/>
</dbReference>
<sequence>MSSTEPNSATPGAAAASPPSSPSDPSRLYIAAPDAHGDGGGGAGCNSAGPARLPSPDVDVEVPTREDAPLSLAQVREVVRLMQCPLCSGRLREPVTLPCGRTLCRKCLPSSHLRANISYPATASRLLGFQCPFTACRKEHATGDCPVDVTLNKALSTAHAELDNMLSKMVGSNVQTITKFGGRWESADVSLSRARQSTATAQCGGRLLGVYSMADKGELDYHADIFLHERINDISVAEEEELEARETRQTAVVGANPATVQGHEASPDRPGTSTPSTRFPTTIEDIEHRPTSELMEFAVDFVRRMQGESVRWLTTRMRDIYGECPQDPAFFPWWLASVLPVRDMEKYRLLGSTSVRERLKTCCRWIMEWEQRRWSIFDCVVM</sequence>
<dbReference type="AlphaFoldDB" id="A0AAD9MDR9"/>
<evidence type="ECO:0000256" key="2">
    <source>
        <dbReference type="ARBA" id="ARBA00022771"/>
    </source>
</evidence>
<feature type="domain" description="RING-type" evidence="5">
    <location>
        <begin position="84"/>
        <end position="134"/>
    </location>
</feature>
<evidence type="ECO:0000259" key="5">
    <source>
        <dbReference type="SMART" id="SM00184"/>
    </source>
</evidence>
<dbReference type="SUPFAM" id="SSF57850">
    <property type="entry name" value="RING/U-box"/>
    <property type="match status" value="1"/>
</dbReference>
<organism evidence="6 7">
    <name type="scientific">Phyllachora maydis</name>
    <dbReference type="NCBI Taxonomy" id="1825666"/>
    <lineage>
        <taxon>Eukaryota</taxon>
        <taxon>Fungi</taxon>
        <taxon>Dikarya</taxon>
        <taxon>Ascomycota</taxon>
        <taxon>Pezizomycotina</taxon>
        <taxon>Sordariomycetes</taxon>
        <taxon>Sordariomycetidae</taxon>
        <taxon>Phyllachorales</taxon>
        <taxon>Phyllachoraceae</taxon>
        <taxon>Phyllachora</taxon>
    </lineage>
</organism>
<dbReference type="GO" id="GO:0008270">
    <property type="term" value="F:zinc ion binding"/>
    <property type="evidence" value="ECO:0007669"/>
    <property type="project" value="UniProtKB-KW"/>
</dbReference>
<comment type="caution">
    <text evidence="6">The sequence shown here is derived from an EMBL/GenBank/DDBJ whole genome shotgun (WGS) entry which is preliminary data.</text>
</comment>
<dbReference type="EMBL" id="JAQQPM010000003">
    <property type="protein sequence ID" value="KAK2069271.1"/>
    <property type="molecule type" value="Genomic_DNA"/>
</dbReference>
<feature type="compositionally biased region" description="Low complexity" evidence="4">
    <location>
        <begin position="1"/>
        <end position="34"/>
    </location>
</feature>
<keyword evidence="1" id="KW-0479">Metal-binding</keyword>
<evidence type="ECO:0000313" key="6">
    <source>
        <dbReference type="EMBL" id="KAK2069271.1"/>
    </source>
</evidence>
<reference evidence="6" key="1">
    <citation type="journal article" date="2023" name="Mol. Plant Microbe Interact.">
        <title>Elucidating the Obligate Nature and Biological Capacity of an Invasive Fungal Corn Pathogen.</title>
        <authorList>
            <person name="MacCready J.S."/>
            <person name="Roggenkamp E.M."/>
            <person name="Gdanetz K."/>
            <person name="Chilvers M.I."/>
        </authorList>
    </citation>
    <scope>NUCLEOTIDE SEQUENCE</scope>
    <source>
        <strain evidence="6">PM02</strain>
    </source>
</reference>
<feature type="region of interest" description="Disordered" evidence="4">
    <location>
        <begin position="1"/>
        <end position="62"/>
    </location>
</feature>
<dbReference type="PANTHER" id="PTHR23327:SF42">
    <property type="entry name" value="LON PEPTIDASE N-TERMINAL DOMAIN AND RING FINGER PROTEIN C14F5.10C"/>
    <property type="match status" value="1"/>
</dbReference>